<evidence type="ECO:0000313" key="8">
    <source>
        <dbReference type="RefSeq" id="XP_029642937.1"/>
    </source>
</evidence>
<dbReference type="Gene3D" id="2.60.40.2160">
    <property type="entry name" value="Interleukin-17 receptor A/B, fibronectin-III-like domain 1"/>
    <property type="match status" value="1"/>
</dbReference>
<dbReference type="PANTHER" id="PTHR15583">
    <property type="entry name" value="INTERLEUKIN-17 RECEPTOR"/>
    <property type="match status" value="1"/>
</dbReference>
<comment type="subcellular location">
    <subcellularLocation>
        <location evidence="1">Cell membrane</location>
        <topology evidence="1">Single-pass type I membrane protein</topology>
    </subcellularLocation>
</comment>
<dbReference type="AlphaFoldDB" id="A0A6P7SXM2"/>
<protein>
    <submittedName>
        <fullName evidence="8">Uncharacterized protein LOC115217394</fullName>
    </submittedName>
</protein>
<feature type="chain" id="PRO_5028365153" evidence="5">
    <location>
        <begin position="18"/>
        <end position="560"/>
    </location>
</feature>
<sequence length="560" mass="63954">MIFVLIFLLTTLNCGETINTSCKKYDGVTADNFAHYQYYKTSCCNATLDVFEPFPDGKFPEKPKLLELTNFLKESKNGIKAVWNANLTHLKGFKIEYVYQDTGEKICRVLDFSEFLKKNKSISNYNFDFEIYPVRKNRIYLVHLYSLPKSGNNYLPARKVDTFLCREWTTLIDYRLKEDKLIVDFEQGPSKCNIKLYKVALHYMNSTILYMVTVNSSKTSSTLTHEFLGICPGSYYITVEIFDESPFSNCICVNLNQKCGEGCVRTKTKVIEKLGSSCSEVIATATPSTSAPPTPEKLTIFLAVVGAMVGLLLLGLTLYCLKRTLREKRGLIFYTEDHSHLCEAIDQFISFMNKSQCKLEVAARLVKGGDPLRLSLEIQKSDFIILVYSEALHKRIQAWRSNQDYINFFKEDNSALLTPSLLTELKASKKLIICKFPWVQNPSNSSELSSIKCYTLIKELNLLIQEIHGTGMDQELAVLVKSNKLNHKFNTLTNTIKVAGNFEKDNSNWFEDKYICPKKMESLNEMPDYSERLDEDEHSIYSGPLSEIFEQINVNNDSVA</sequence>
<keyword evidence="4" id="KW-1133">Transmembrane helix</keyword>
<evidence type="ECO:0000256" key="3">
    <source>
        <dbReference type="ARBA" id="ARBA00022729"/>
    </source>
</evidence>
<dbReference type="PANTHER" id="PTHR15583:SF7">
    <property type="entry name" value="INTERLEUKIN CYTOKINE RECEPTOR-RELATED PROTEIN 2"/>
    <property type="match status" value="1"/>
</dbReference>
<feature type="signal peptide" evidence="5">
    <location>
        <begin position="1"/>
        <end position="17"/>
    </location>
</feature>
<dbReference type="InterPro" id="IPR057066">
    <property type="entry name" value="Ig_ILCR1"/>
</dbReference>
<evidence type="ECO:0000256" key="2">
    <source>
        <dbReference type="ARBA" id="ARBA00022475"/>
    </source>
</evidence>
<feature type="domain" description="ILCR1 Ig-like" evidence="6">
    <location>
        <begin position="167"/>
        <end position="270"/>
    </location>
</feature>
<keyword evidence="2" id="KW-1003">Cell membrane</keyword>
<dbReference type="InterPro" id="IPR039465">
    <property type="entry name" value="IL-17_rcpt-like"/>
</dbReference>
<reference evidence="8" key="1">
    <citation type="submission" date="2025-08" db="UniProtKB">
        <authorList>
            <consortium name="RefSeq"/>
        </authorList>
    </citation>
    <scope>IDENTIFICATION</scope>
</reference>
<evidence type="ECO:0000313" key="7">
    <source>
        <dbReference type="Proteomes" id="UP000515154"/>
    </source>
</evidence>
<evidence type="ECO:0000256" key="1">
    <source>
        <dbReference type="ARBA" id="ARBA00004251"/>
    </source>
</evidence>
<dbReference type="Pfam" id="PF23608">
    <property type="entry name" value="Ig_ILCR1"/>
    <property type="match status" value="1"/>
</dbReference>
<dbReference type="InterPro" id="IPR038683">
    <property type="entry name" value="IL17RA/B_FnIII-like_1_sf"/>
</dbReference>
<dbReference type="GO" id="GO:0005886">
    <property type="term" value="C:plasma membrane"/>
    <property type="evidence" value="ECO:0007669"/>
    <property type="project" value="UniProtKB-SubCell"/>
</dbReference>
<name>A0A6P7SXM2_9MOLL</name>
<keyword evidence="4" id="KW-0472">Membrane</keyword>
<dbReference type="GO" id="GO:0030368">
    <property type="term" value="F:interleukin-17 receptor activity"/>
    <property type="evidence" value="ECO:0007669"/>
    <property type="project" value="InterPro"/>
</dbReference>
<proteinExistence type="predicted"/>
<evidence type="ECO:0000259" key="6">
    <source>
        <dbReference type="Pfam" id="PF23608"/>
    </source>
</evidence>
<feature type="transmembrane region" description="Helical" evidence="4">
    <location>
        <begin position="298"/>
        <end position="321"/>
    </location>
</feature>
<keyword evidence="7" id="KW-1185">Reference proteome</keyword>
<gene>
    <name evidence="8" type="primary">LOC115217394</name>
</gene>
<evidence type="ECO:0000256" key="5">
    <source>
        <dbReference type="SAM" id="SignalP"/>
    </source>
</evidence>
<dbReference type="KEGG" id="osn:115217394"/>
<keyword evidence="4" id="KW-0812">Transmembrane</keyword>
<dbReference type="Proteomes" id="UP000515154">
    <property type="component" value="Linkage group LG11"/>
</dbReference>
<dbReference type="Gene3D" id="3.40.50.11530">
    <property type="match status" value="1"/>
</dbReference>
<keyword evidence="3 5" id="KW-0732">Signal</keyword>
<organism evidence="7 8">
    <name type="scientific">Octopus sinensis</name>
    <name type="common">East Asian common octopus</name>
    <dbReference type="NCBI Taxonomy" id="2607531"/>
    <lineage>
        <taxon>Eukaryota</taxon>
        <taxon>Metazoa</taxon>
        <taxon>Spiralia</taxon>
        <taxon>Lophotrochozoa</taxon>
        <taxon>Mollusca</taxon>
        <taxon>Cephalopoda</taxon>
        <taxon>Coleoidea</taxon>
        <taxon>Octopodiformes</taxon>
        <taxon>Octopoda</taxon>
        <taxon>Incirrata</taxon>
        <taxon>Octopodidae</taxon>
        <taxon>Octopus</taxon>
    </lineage>
</organism>
<accession>A0A6P7SXM2</accession>
<evidence type="ECO:0000256" key="4">
    <source>
        <dbReference type="SAM" id="Phobius"/>
    </source>
</evidence>
<dbReference type="RefSeq" id="XP_029642937.1">
    <property type="nucleotide sequence ID" value="XM_029787077.2"/>
</dbReference>